<feature type="non-terminal residue" evidence="2">
    <location>
        <position position="1"/>
    </location>
</feature>
<name>A0A0B6Y9N6_9EUPU</name>
<proteinExistence type="predicted"/>
<accession>A0A0B6Y9N6</accession>
<feature type="compositionally biased region" description="Basic and acidic residues" evidence="1">
    <location>
        <begin position="1"/>
        <end position="16"/>
    </location>
</feature>
<feature type="region of interest" description="Disordered" evidence="1">
    <location>
        <begin position="1"/>
        <end position="27"/>
    </location>
</feature>
<evidence type="ECO:0000256" key="1">
    <source>
        <dbReference type="SAM" id="MobiDB-lite"/>
    </source>
</evidence>
<sequence>RQARTETDKQQKKQENPEINTNQRPYRLELRSSRLTGICSTNLTTVPVCCISSTSDSTST</sequence>
<protein>
    <submittedName>
        <fullName evidence="2">Uncharacterized protein</fullName>
    </submittedName>
</protein>
<gene>
    <name evidence="2" type="primary">ORF18159</name>
</gene>
<organism evidence="2">
    <name type="scientific">Arion vulgaris</name>
    <dbReference type="NCBI Taxonomy" id="1028688"/>
    <lineage>
        <taxon>Eukaryota</taxon>
        <taxon>Metazoa</taxon>
        <taxon>Spiralia</taxon>
        <taxon>Lophotrochozoa</taxon>
        <taxon>Mollusca</taxon>
        <taxon>Gastropoda</taxon>
        <taxon>Heterobranchia</taxon>
        <taxon>Euthyneura</taxon>
        <taxon>Panpulmonata</taxon>
        <taxon>Eupulmonata</taxon>
        <taxon>Stylommatophora</taxon>
        <taxon>Helicina</taxon>
        <taxon>Arionoidea</taxon>
        <taxon>Arionidae</taxon>
        <taxon>Arion</taxon>
    </lineage>
</organism>
<dbReference type="AlphaFoldDB" id="A0A0B6Y9N6"/>
<evidence type="ECO:0000313" key="2">
    <source>
        <dbReference type="EMBL" id="CEK52828.1"/>
    </source>
</evidence>
<reference evidence="2" key="1">
    <citation type="submission" date="2014-12" db="EMBL/GenBank/DDBJ databases">
        <title>Insight into the proteome of Arion vulgaris.</title>
        <authorList>
            <person name="Aradska J."/>
            <person name="Bulat T."/>
            <person name="Smidak R."/>
            <person name="Sarate P."/>
            <person name="Gangsoo J."/>
            <person name="Sialana F."/>
            <person name="Bilban M."/>
            <person name="Lubec G."/>
        </authorList>
    </citation>
    <scope>NUCLEOTIDE SEQUENCE</scope>
    <source>
        <tissue evidence="2">Skin</tissue>
    </source>
</reference>
<dbReference type="EMBL" id="HACG01005963">
    <property type="protein sequence ID" value="CEK52828.1"/>
    <property type="molecule type" value="Transcribed_RNA"/>
</dbReference>